<evidence type="ECO:0000313" key="2">
    <source>
        <dbReference type="EMBL" id="OGG28915.1"/>
    </source>
</evidence>
<sequence length="522" mass="59693">MEVSPVVEALIGEFEQDKPKAREEARLTVSKTVSALAVLYEKARNAVEFRAEHLIRRAAIERILKRRIILNGGSTTIAENLMVELLWARYIDSSLVSDKTIAHIQKIIERYLSLRRTVFGGTAKIQSISWDTVLGVASAEIEETIVSPKKREALVNFLYQAVRPKVTIPAKPAEFSNMQTYIAVERSYAQSDDALILYHLIRITQPSWQELQTPPEADAHSFLGTLSLSQAALRDPIAESVTRYVRRQVPPFLILRDVFLEQSNIRALIENQALFEQKLAQTATRRYLEIGAKVRRAVVRSIIYIFLTKMIFALALEAPVDIFITKRIAYIPLAINTLFPPVLMFLVAGFFSIPGPENTKLLIDRAKKILYDFDGYIADNDPYVPKAIVRRPILTAVFSLFYLGTFLLTFGVISYVLTQLHFNLASQTIFVFFVTLVSFFAYRIRQSAKEYEVESRQGVLEPMVDFFFLPVLRAGHILSQEIAKLNVFIFLFDFILEAPLKVIFEVTEEWIRFIRLKKEEII</sequence>
<dbReference type="Proteomes" id="UP000178461">
    <property type="component" value="Unassembled WGS sequence"/>
</dbReference>
<protein>
    <submittedName>
        <fullName evidence="2">Uncharacterized protein</fullName>
    </submittedName>
</protein>
<proteinExistence type="predicted"/>
<dbReference type="AlphaFoldDB" id="A0A1F6AW42"/>
<gene>
    <name evidence="2" type="ORF">A2971_01535</name>
</gene>
<comment type="caution">
    <text evidence="2">The sequence shown here is derived from an EMBL/GenBank/DDBJ whole genome shotgun (WGS) entry which is preliminary data.</text>
</comment>
<feature type="transmembrane region" description="Helical" evidence="1">
    <location>
        <begin position="328"/>
        <end position="353"/>
    </location>
</feature>
<feature type="transmembrane region" description="Helical" evidence="1">
    <location>
        <begin position="297"/>
        <end position="316"/>
    </location>
</feature>
<keyword evidence="1" id="KW-0812">Transmembrane</keyword>
<reference evidence="2 3" key="1">
    <citation type="journal article" date="2016" name="Nat. Commun.">
        <title>Thousands of microbial genomes shed light on interconnected biogeochemical processes in an aquifer system.</title>
        <authorList>
            <person name="Anantharaman K."/>
            <person name="Brown C.T."/>
            <person name="Hug L.A."/>
            <person name="Sharon I."/>
            <person name="Castelle C.J."/>
            <person name="Probst A.J."/>
            <person name="Thomas B.C."/>
            <person name="Singh A."/>
            <person name="Wilkins M.J."/>
            <person name="Karaoz U."/>
            <person name="Brodie E.L."/>
            <person name="Williams K.H."/>
            <person name="Hubbard S.S."/>
            <person name="Banfield J.F."/>
        </authorList>
    </citation>
    <scope>NUCLEOTIDE SEQUENCE [LARGE SCALE GENOMIC DNA]</scope>
</reference>
<keyword evidence="1" id="KW-1133">Transmembrane helix</keyword>
<dbReference type="EMBL" id="MFJW01000040">
    <property type="protein sequence ID" value="OGG28915.1"/>
    <property type="molecule type" value="Genomic_DNA"/>
</dbReference>
<accession>A0A1F6AW42</accession>
<evidence type="ECO:0000256" key="1">
    <source>
        <dbReference type="SAM" id="Phobius"/>
    </source>
</evidence>
<feature type="transmembrane region" description="Helical" evidence="1">
    <location>
        <begin position="424"/>
        <end position="442"/>
    </location>
</feature>
<keyword evidence="1" id="KW-0472">Membrane</keyword>
<name>A0A1F6AW42_9BACT</name>
<organism evidence="2 3">
    <name type="scientific">Candidatus Gottesmanbacteria bacterium RIFCSPLOWO2_01_FULL_46_21</name>
    <dbReference type="NCBI Taxonomy" id="1798393"/>
    <lineage>
        <taxon>Bacteria</taxon>
        <taxon>Candidatus Gottesmaniibacteriota</taxon>
    </lineage>
</organism>
<evidence type="ECO:0000313" key="3">
    <source>
        <dbReference type="Proteomes" id="UP000178461"/>
    </source>
</evidence>
<feature type="transmembrane region" description="Helical" evidence="1">
    <location>
        <begin position="393"/>
        <end position="418"/>
    </location>
</feature>